<evidence type="ECO:0000313" key="14">
    <source>
        <dbReference type="EMBL" id="OGC40231.1"/>
    </source>
</evidence>
<feature type="binding site" evidence="9 11">
    <location>
        <position position="57"/>
    </location>
    <ligand>
        <name>substrate</name>
    </ligand>
</feature>
<evidence type="ECO:0000256" key="9">
    <source>
        <dbReference type="HAMAP-Rule" id="MF_00446"/>
    </source>
</evidence>
<comment type="PTM">
    <text evidence="9 12">Is synthesized initially as an inactive proenzyme, which is activated by self-cleavage at a specific serine bond to produce a beta-subunit with a hydroxyl group at its C-terminus and an alpha-subunit with a pyruvoyl group at its N-terminus.</text>
</comment>
<dbReference type="EMBL" id="MEUJ01000004">
    <property type="protein sequence ID" value="OGC40231.1"/>
    <property type="molecule type" value="Genomic_DNA"/>
</dbReference>
<sequence length="114" mass="12371">MFLTLLKSKIHMGALTSSELNYMGSIAICPDLMSASGILLHEKVQVINADNGNRFETYVIEGEKGEIGLRGPAARLGKIGDKVIILSYAMLTPDEAASFKPKIVLPDEKNTPRP</sequence>
<evidence type="ECO:0000256" key="5">
    <source>
        <dbReference type="ARBA" id="ARBA00023145"/>
    </source>
</evidence>
<evidence type="ECO:0000256" key="7">
    <source>
        <dbReference type="ARBA" id="ARBA00023270"/>
    </source>
</evidence>
<keyword evidence="1 9" id="KW-0963">Cytoplasm</keyword>
<proteinExistence type="inferred from homology"/>
<dbReference type="GO" id="GO:0015940">
    <property type="term" value="P:pantothenate biosynthetic process"/>
    <property type="evidence" value="ECO:0007669"/>
    <property type="project" value="UniProtKB-UniRule"/>
</dbReference>
<feature type="active site" description="Schiff-base intermediate with substrate; via pyruvic acid" evidence="9 10">
    <location>
        <position position="25"/>
    </location>
</feature>
<feature type="active site" description="Proton donor" evidence="9 10">
    <location>
        <position position="58"/>
    </location>
</feature>
<comment type="subcellular location">
    <subcellularLocation>
        <location evidence="9">Cytoplasm</location>
    </subcellularLocation>
</comment>
<keyword evidence="5 9" id="KW-0865">Zymogen</keyword>
<feature type="modified residue" description="Pyruvic acid (Ser)" evidence="9 12">
    <location>
        <position position="25"/>
    </location>
</feature>
<evidence type="ECO:0000256" key="2">
    <source>
        <dbReference type="ARBA" id="ARBA00022655"/>
    </source>
</evidence>
<dbReference type="Pfam" id="PF02261">
    <property type="entry name" value="Asp_decarbox"/>
    <property type="match status" value="1"/>
</dbReference>
<evidence type="ECO:0000256" key="8">
    <source>
        <dbReference type="ARBA" id="ARBA00023317"/>
    </source>
</evidence>
<evidence type="ECO:0000256" key="3">
    <source>
        <dbReference type="ARBA" id="ARBA00022793"/>
    </source>
</evidence>
<comment type="function">
    <text evidence="9">Catalyzes the pyruvoyl-dependent decarboxylation of aspartate to produce beta-alanine.</text>
</comment>
<dbReference type="PANTHER" id="PTHR21012">
    <property type="entry name" value="ASPARTATE 1-DECARBOXYLASE"/>
    <property type="match status" value="1"/>
</dbReference>
<keyword evidence="2 9" id="KW-0566">Pantothenate biosynthesis</keyword>
<dbReference type="Gene3D" id="2.40.40.20">
    <property type="match status" value="1"/>
</dbReference>
<dbReference type="InterPro" id="IPR003190">
    <property type="entry name" value="Asp_decarbox"/>
</dbReference>
<evidence type="ECO:0000256" key="10">
    <source>
        <dbReference type="PIRSR" id="PIRSR006246-1"/>
    </source>
</evidence>
<evidence type="ECO:0000256" key="1">
    <source>
        <dbReference type="ARBA" id="ARBA00022490"/>
    </source>
</evidence>
<comment type="caution">
    <text evidence="14">The sequence shown here is derived from an EMBL/GenBank/DDBJ whole genome shotgun (WGS) entry which is preliminary data.</text>
</comment>
<keyword evidence="3 9" id="KW-0210">Decarboxylase</keyword>
<protein>
    <recommendedName>
        <fullName evidence="9">Aspartate 1-decarboxylase</fullName>
        <ecNumber evidence="9">4.1.1.11</ecNumber>
    </recommendedName>
    <alternativeName>
        <fullName evidence="9">Aspartate alpha-decarboxylase</fullName>
    </alternativeName>
    <component>
        <recommendedName>
            <fullName evidence="9">Aspartate 1-decarboxylase beta chain</fullName>
        </recommendedName>
    </component>
    <component>
        <recommendedName>
            <fullName evidence="9">Aspartate 1-decarboxylase alpha chain</fullName>
        </recommendedName>
    </component>
</protein>
<dbReference type="UniPathway" id="UPA00028">
    <property type="reaction ID" value="UER00002"/>
</dbReference>
<reference evidence="14 15" key="1">
    <citation type="journal article" date="2016" name="Nat. Commun.">
        <title>Thousands of microbial genomes shed light on interconnected biogeochemical processes in an aquifer system.</title>
        <authorList>
            <person name="Anantharaman K."/>
            <person name="Brown C.T."/>
            <person name="Hug L.A."/>
            <person name="Sharon I."/>
            <person name="Castelle C.J."/>
            <person name="Probst A.J."/>
            <person name="Thomas B.C."/>
            <person name="Singh A."/>
            <person name="Wilkins M.J."/>
            <person name="Karaoz U."/>
            <person name="Brodie E.L."/>
            <person name="Williams K.H."/>
            <person name="Hubbard S.S."/>
            <person name="Banfield J.F."/>
        </authorList>
    </citation>
    <scope>NUCLEOTIDE SEQUENCE [LARGE SCALE GENOMIC DNA]</scope>
</reference>
<dbReference type="HAMAP" id="MF_00446">
    <property type="entry name" value="PanD"/>
    <property type="match status" value="1"/>
</dbReference>
<comment type="catalytic activity">
    <reaction evidence="9">
        <text>L-aspartate + H(+) = beta-alanine + CO2</text>
        <dbReference type="Rhea" id="RHEA:19497"/>
        <dbReference type="ChEBI" id="CHEBI:15378"/>
        <dbReference type="ChEBI" id="CHEBI:16526"/>
        <dbReference type="ChEBI" id="CHEBI:29991"/>
        <dbReference type="ChEBI" id="CHEBI:57966"/>
        <dbReference type="EC" id="4.1.1.11"/>
    </reaction>
</comment>
<dbReference type="GO" id="GO:0005829">
    <property type="term" value="C:cytosol"/>
    <property type="evidence" value="ECO:0007669"/>
    <property type="project" value="TreeGrafter"/>
</dbReference>
<dbReference type="GO" id="GO:0006523">
    <property type="term" value="P:alanine biosynthetic process"/>
    <property type="evidence" value="ECO:0007669"/>
    <property type="project" value="InterPro"/>
</dbReference>
<comment type="subunit">
    <text evidence="9">Heterooctamer of four alpha and four beta subunits.</text>
</comment>
<dbReference type="InterPro" id="IPR009010">
    <property type="entry name" value="Asp_de-COase-like_dom_sf"/>
</dbReference>
<evidence type="ECO:0000256" key="4">
    <source>
        <dbReference type="ARBA" id="ARBA00022813"/>
    </source>
</evidence>
<evidence type="ECO:0000256" key="6">
    <source>
        <dbReference type="ARBA" id="ARBA00023239"/>
    </source>
</evidence>
<comment type="pathway">
    <text evidence="9">Cofactor biosynthesis; (R)-pantothenate biosynthesis; beta-alanine from L-aspartate: step 1/1.</text>
</comment>
<name>A0A1F4U5P8_UNCSA</name>
<dbReference type="AlphaFoldDB" id="A0A1F4U5P8"/>
<dbReference type="Proteomes" id="UP000179242">
    <property type="component" value="Unassembled WGS sequence"/>
</dbReference>
<dbReference type="NCBIfam" id="TIGR00223">
    <property type="entry name" value="panD"/>
    <property type="match status" value="1"/>
</dbReference>
<keyword evidence="6 9" id="KW-0456">Lyase</keyword>
<dbReference type="GO" id="GO:0004068">
    <property type="term" value="F:aspartate 1-decarboxylase activity"/>
    <property type="evidence" value="ECO:0007669"/>
    <property type="project" value="UniProtKB-UniRule"/>
</dbReference>
<dbReference type="EC" id="4.1.1.11" evidence="9"/>
<dbReference type="CDD" id="cd06919">
    <property type="entry name" value="Asp_decarbox"/>
    <property type="match status" value="1"/>
</dbReference>
<organism evidence="14 15">
    <name type="scientific">candidate division WOR-1 bacterium RIFOXYC2_FULL_46_14</name>
    <dbReference type="NCBI Taxonomy" id="1802587"/>
    <lineage>
        <taxon>Bacteria</taxon>
        <taxon>Bacillati</taxon>
        <taxon>Saganbacteria</taxon>
    </lineage>
</organism>
<keyword evidence="8 9" id="KW-0670">Pyruvate</keyword>
<evidence type="ECO:0000313" key="15">
    <source>
        <dbReference type="Proteomes" id="UP000179242"/>
    </source>
</evidence>
<evidence type="ECO:0000256" key="13">
    <source>
        <dbReference type="PIRSR" id="PIRSR006246-5"/>
    </source>
</evidence>
<evidence type="ECO:0000256" key="12">
    <source>
        <dbReference type="PIRSR" id="PIRSR006246-3"/>
    </source>
</evidence>
<feature type="binding site" evidence="9 11">
    <location>
        <begin position="71"/>
        <end position="73"/>
    </location>
    <ligand>
        <name>substrate</name>
    </ligand>
</feature>
<keyword evidence="7 9" id="KW-0704">Schiff base</keyword>
<evidence type="ECO:0000256" key="11">
    <source>
        <dbReference type="PIRSR" id="PIRSR006246-2"/>
    </source>
</evidence>
<dbReference type="SUPFAM" id="SSF50692">
    <property type="entry name" value="ADC-like"/>
    <property type="match status" value="1"/>
</dbReference>
<comment type="similarity">
    <text evidence="9">Belongs to the PanD family.</text>
</comment>
<comment type="cofactor">
    <cofactor evidence="9 10">
        <name>pyruvate</name>
        <dbReference type="ChEBI" id="CHEBI:15361"/>
    </cofactor>
    <text evidence="9 10">Binds 1 pyruvoyl group covalently per subunit.</text>
</comment>
<dbReference type="PANTHER" id="PTHR21012:SF0">
    <property type="entry name" value="ASPARTATE 1-DECARBOXYLASE"/>
    <property type="match status" value="1"/>
</dbReference>
<gene>
    <name evidence="9" type="primary">panD</name>
    <name evidence="14" type="ORF">A2438_02985</name>
</gene>
<dbReference type="PIRSF" id="PIRSF006246">
    <property type="entry name" value="Asp_decarbox"/>
    <property type="match status" value="1"/>
</dbReference>
<feature type="chain" id="PRO_5014002287" description="Aspartate 1-decarboxylase beta chain" evidence="9 13">
    <location>
        <begin position="1"/>
        <end position="24"/>
    </location>
</feature>
<feature type="chain" id="PRO_5014002288" description="Aspartate 1-decarboxylase alpha chain" evidence="9 13">
    <location>
        <begin position="25"/>
        <end position="114"/>
    </location>
</feature>
<accession>A0A1F4U5P8</accession>
<keyword evidence="4 9" id="KW-0068">Autocatalytic cleavage</keyword>